<evidence type="ECO:0000256" key="1">
    <source>
        <dbReference type="SAM" id="MobiDB-lite"/>
    </source>
</evidence>
<dbReference type="Proteomes" id="UP000310158">
    <property type="component" value="Unassembled WGS sequence"/>
</dbReference>
<name>A0A4S4LLY9_9AGAM</name>
<gene>
    <name evidence="2" type="ORF">EW146_g7677</name>
</gene>
<comment type="caution">
    <text evidence="2">The sequence shown here is derived from an EMBL/GenBank/DDBJ whole genome shotgun (WGS) entry which is preliminary data.</text>
</comment>
<proteinExistence type="predicted"/>
<reference evidence="2 3" key="1">
    <citation type="submission" date="2019-02" db="EMBL/GenBank/DDBJ databases">
        <title>Genome sequencing of the rare red list fungi Bondarzewia mesenterica.</title>
        <authorList>
            <person name="Buettner E."/>
            <person name="Kellner H."/>
        </authorList>
    </citation>
    <scope>NUCLEOTIDE SEQUENCE [LARGE SCALE GENOMIC DNA]</scope>
    <source>
        <strain evidence="2 3">DSM 108281</strain>
    </source>
</reference>
<dbReference type="AlphaFoldDB" id="A0A4S4LLY9"/>
<keyword evidence="3" id="KW-1185">Reference proteome</keyword>
<feature type="region of interest" description="Disordered" evidence="1">
    <location>
        <begin position="157"/>
        <end position="186"/>
    </location>
</feature>
<sequence>MQPQPRICCALRRASSGSLATPNVHLQYHVRIRVQRHTTLHSIFSHDAGRAYVSRIPSMEGSPNTRHIAACTDQSGGVRVPVNIGGFGYDVDSLSATTWTSAMSIIDSRGDPLWDGEHGHARQQTQVQDLATNNVTSEERAYDGVPAGAHSPDFVKKSTGGLIAQPATTARKRKARSRGRKMTMKR</sequence>
<evidence type="ECO:0000313" key="2">
    <source>
        <dbReference type="EMBL" id="THH12451.1"/>
    </source>
</evidence>
<dbReference type="EMBL" id="SGPL01000461">
    <property type="protein sequence ID" value="THH12451.1"/>
    <property type="molecule type" value="Genomic_DNA"/>
</dbReference>
<feature type="compositionally biased region" description="Basic residues" evidence="1">
    <location>
        <begin position="170"/>
        <end position="186"/>
    </location>
</feature>
<protein>
    <submittedName>
        <fullName evidence="2">Uncharacterized protein</fullName>
    </submittedName>
</protein>
<evidence type="ECO:0000313" key="3">
    <source>
        <dbReference type="Proteomes" id="UP000310158"/>
    </source>
</evidence>
<organism evidence="2 3">
    <name type="scientific">Bondarzewia mesenterica</name>
    <dbReference type="NCBI Taxonomy" id="1095465"/>
    <lineage>
        <taxon>Eukaryota</taxon>
        <taxon>Fungi</taxon>
        <taxon>Dikarya</taxon>
        <taxon>Basidiomycota</taxon>
        <taxon>Agaricomycotina</taxon>
        <taxon>Agaricomycetes</taxon>
        <taxon>Russulales</taxon>
        <taxon>Bondarzewiaceae</taxon>
        <taxon>Bondarzewia</taxon>
    </lineage>
</organism>
<accession>A0A4S4LLY9</accession>